<dbReference type="GO" id="GO:0003964">
    <property type="term" value="F:RNA-directed DNA polymerase activity"/>
    <property type="evidence" value="ECO:0007669"/>
    <property type="project" value="UniProtKB-EC"/>
</dbReference>
<name>A0ABD2WBB5_9HYME</name>
<evidence type="ECO:0000313" key="4">
    <source>
        <dbReference type="Proteomes" id="UP001627154"/>
    </source>
</evidence>
<evidence type="ECO:0000256" key="1">
    <source>
        <dbReference type="ARBA" id="ARBA00012493"/>
    </source>
</evidence>
<dbReference type="PANTHER" id="PTHR37984">
    <property type="entry name" value="PROTEIN CBG26694"/>
    <property type="match status" value="1"/>
</dbReference>
<dbReference type="Gene3D" id="1.10.340.70">
    <property type="match status" value="1"/>
</dbReference>
<dbReference type="InterPro" id="IPR041588">
    <property type="entry name" value="Integrase_H2C2"/>
</dbReference>
<gene>
    <name evidence="3" type="ORF">TKK_014544</name>
</gene>
<evidence type="ECO:0000259" key="2">
    <source>
        <dbReference type="Pfam" id="PF17921"/>
    </source>
</evidence>
<accession>A0ABD2WBB5</accession>
<evidence type="ECO:0000313" key="3">
    <source>
        <dbReference type="EMBL" id="KAL3390374.1"/>
    </source>
</evidence>
<organism evidence="3 4">
    <name type="scientific">Trichogramma kaykai</name>
    <dbReference type="NCBI Taxonomy" id="54128"/>
    <lineage>
        <taxon>Eukaryota</taxon>
        <taxon>Metazoa</taxon>
        <taxon>Ecdysozoa</taxon>
        <taxon>Arthropoda</taxon>
        <taxon>Hexapoda</taxon>
        <taxon>Insecta</taxon>
        <taxon>Pterygota</taxon>
        <taxon>Neoptera</taxon>
        <taxon>Endopterygota</taxon>
        <taxon>Hymenoptera</taxon>
        <taxon>Apocrita</taxon>
        <taxon>Proctotrupomorpha</taxon>
        <taxon>Chalcidoidea</taxon>
        <taxon>Trichogrammatidae</taxon>
        <taxon>Trichogramma</taxon>
    </lineage>
</organism>
<proteinExistence type="predicted"/>
<reference evidence="3 4" key="1">
    <citation type="journal article" date="2024" name="bioRxiv">
        <title>A reference genome for Trichogramma kaykai: A tiny desert-dwelling parasitoid wasp with competing sex-ratio distorters.</title>
        <authorList>
            <person name="Culotta J."/>
            <person name="Lindsey A.R."/>
        </authorList>
    </citation>
    <scope>NUCLEOTIDE SEQUENCE [LARGE SCALE GENOMIC DNA]</scope>
    <source>
        <strain evidence="3 4">KSX58</strain>
    </source>
</reference>
<dbReference type="InterPro" id="IPR050951">
    <property type="entry name" value="Retrovirus_Pol_polyprotein"/>
</dbReference>
<feature type="domain" description="Integrase zinc-binding" evidence="2">
    <location>
        <begin position="126"/>
        <end position="181"/>
    </location>
</feature>
<dbReference type="EC" id="2.7.7.49" evidence="1"/>
<dbReference type="PANTHER" id="PTHR37984:SF5">
    <property type="entry name" value="PROTEIN NYNRIN-LIKE"/>
    <property type="match status" value="1"/>
</dbReference>
<protein>
    <recommendedName>
        <fullName evidence="1">RNA-directed DNA polymerase</fullName>
        <ecNumber evidence="1">2.7.7.49</ecNumber>
    </recommendedName>
</protein>
<dbReference type="EMBL" id="JBJJXI010000117">
    <property type="protein sequence ID" value="KAL3390374.1"/>
    <property type="molecule type" value="Genomic_DNA"/>
</dbReference>
<keyword evidence="4" id="KW-1185">Reference proteome</keyword>
<comment type="caution">
    <text evidence="3">The sequence shown here is derived from an EMBL/GenBank/DDBJ whole genome shotgun (WGS) entry which is preliminary data.</text>
</comment>
<sequence length="200" mass="22896">MQQSHDKAPARRKRQVDYLSQFDITFEFLPGTENAVADALSRIGVIASDDVAEVEEVSKLVNHIDAIRMPSKISADVLAFAQSNDDELRGILTDPENPLKLWKIYWEPTNAKFYAEVSADHIRPYVPSGLRYKIFESFHGLSHISSRITDRVIRNFYVWPDMSQDKTLFCKACITCQKSKITRHNKPAPAHFEAPDVRFQ</sequence>
<dbReference type="Proteomes" id="UP001627154">
    <property type="component" value="Unassembled WGS sequence"/>
</dbReference>
<dbReference type="AlphaFoldDB" id="A0ABD2WBB5"/>
<dbReference type="Pfam" id="PF17921">
    <property type="entry name" value="Integrase_H2C2"/>
    <property type="match status" value="1"/>
</dbReference>